<evidence type="ECO:0000313" key="2">
    <source>
        <dbReference type="EMBL" id="RPA76652.1"/>
    </source>
</evidence>
<protein>
    <submittedName>
        <fullName evidence="2">Uncharacterized protein</fullName>
    </submittedName>
</protein>
<name>A0A3N4HS52_ASCIM</name>
<dbReference type="Proteomes" id="UP000275078">
    <property type="component" value="Unassembled WGS sequence"/>
</dbReference>
<accession>A0A3N4HS52</accession>
<gene>
    <name evidence="2" type="ORF">BJ508DRAFT_379337</name>
</gene>
<dbReference type="EMBL" id="ML119740">
    <property type="protein sequence ID" value="RPA76652.1"/>
    <property type="molecule type" value="Genomic_DNA"/>
</dbReference>
<keyword evidence="3" id="KW-1185">Reference proteome</keyword>
<sequence>MLYDRAEKECSVQTFLKPSCRECGVETAFSTILAPKFNIPLKLVCYVEDQPQLSTKDLPLPANRRLLPLEDKKQLILQLQQLRSTTYQKEVASQTQCSLDSLIEAAKGKAKQRDNRTAEPSQESDDDGITMDEEQLLDHWTDDEALISQFKQERTLYYSTVWAYLTGKRPGRNTSSFCPPCKHQLDYTSRVWALIDT</sequence>
<evidence type="ECO:0000313" key="3">
    <source>
        <dbReference type="Proteomes" id="UP000275078"/>
    </source>
</evidence>
<proteinExistence type="predicted"/>
<feature type="region of interest" description="Disordered" evidence="1">
    <location>
        <begin position="108"/>
        <end position="129"/>
    </location>
</feature>
<organism evidence="2 3">
    <name type="scientific">Ascobolus immersus RN42</name>
    <dbReference type="NCBI Taxonomy" id="1160509"/>
    <lineage>
        <taxon>Eukaryota</taxon>
        <taxon>Fungi</taxon>
        <taxon>Dikarya</taxon>
        <taxon>Ascomycota</taxon>
        <taxon>Pezizomycotina</taxon>
        <taxon>Pezizomycetes</taxon>
        <taxon>Pezizales</taxon>
        <taxon>Ascobolaceae</taxon>
        <taxon>Ascobolus</taxon>
    </lineage>
</organism>
<reference evidence="2 3" key="1">
    <citation type="journal article" date="2018" name="Nat. Ecol. Evol.">
        <title>Pezizomycetes genomes reveal the molecular basis of ectomycorrhizal truffle lifestyle.</title>
        <authorList>
            <person name="Murat C."/>
            <person name="Payen T."/>
            <person name="Noel B."/>
            <person name="Kuo A."/>
            <person name="Morin E."/>
            <person name="Chen J."/>
            <person name="Kohler A."/>
            <person name="Krizsan K."/>
            <person name="Balestrini R."/>
            <person name="Da Silva C."/>
            <person name="Montanini B."/>
            <person name="Hainaut M."/>
            <person name="Levati E."/>
            <person name="Barry K.W."/>
            <person name="Belfiori B."/>
            <person name="Cichocki N."/>
            <person name="Clum A."/>
            <person name="Dockter R.B."/>
            <person name="Fauchery L."/>
            <person name="Guy J."/>
            <person name="Iotti M."/>
            <person name="Le Tacon F."/>
            <person name="Lindquist E.A."/>
            <person name="Lipzen A."/>
            <person name="Malagnac F."/>
            <person name="Mello A."/>
            <person name="Molinier V."/>
            <person name="Miyauchi S."/>
            <person name="Poulain J."/>
            <person name="Riccioni C."/>
            <person name="Rubini A."/>
            <person name="Sitrit Y."/>
            <person name="Splivallo R."/>
            <person name="Traeger S."/>
            <person name="Wang M."/>
            <person name="Zifcakova L."/>
            <person name="Wipf D."/>
            <person name="Zambonelli A."/>
            <person name="Paolocci F."/>
            <person name="Nowrousian M."/>
            <person name="Ottonello S."/>
            <person name="Baldrian P."/>
            <person name="Spatafora J.W."/>
            <person name="Henrissat B."/>
            <person name="Nagy L.G."/>
            <person name="Aury J.M."/>
            <person name="Wincker P."/>
            <person name="Grigoriev I.V."/>
            <person name="Bonfante P."/>
            <person name="Martin F.M."/>
        </authorList>
    </citation>
    <scope>NUCLEOTIDE SEQUENCE [LARGE SCALE GENOMIC DNA]</scope>
    <source>
        <strain evidence="2 3">RN42</strain>
    </source>
</reference>
<evidence type="ECO:0000256" key="1">
    <source>
        <dbReference type="SAM" id="MobiDB-lite"/>
    </source>
</evidence>
<dbReference type="AlphaFoldDB" id="A0A3N4HS52"/>